<accession>A0A1M4V9S9</accession>
<evidence type="ECO:0000313" key="3">
    <source>
        <dbReference type="Proteomes" id="UP000184346"/>
    </source>
</evidence>
<dbReference type="AlphaFoldDB" id="A0A1M4V9S9"/>
<sequence length="279" mass="30780">MIGEPQRSQYLDAMGLTAWVSRYRLPNAAPTRECEWLEPEEAPNRPPGERLQELLGEPREPPASPATSSPATPSRHARRARALLGDEPEVAAPEARAPAEGEPSGVPVPAETKTTPRDSLRFSLQIAALDGRWLVMLPAGQAPTPEARRLLANLLQAARIEPGGAPDFQAFDWPMMEGLPVEAPLEEARDGLRAFVDGRRRRGWRPERLMLFGQHDTLAPVLDLQDGHCRLLDIPGWQGPSLGTLARSAEAKRELWPWLLEWRHAWHQAAGGEGDDAEA</sequence>
<feature type="compositionally biased region" description="Basic and acidic residues" evidence="1">
    <location>
        <begin position="47"/>
        <end position="60"/>
    </location>
</feature>
<protein>
    <submittedName>
        <fullName evidence="2">Uncharacterized protein</fullName>
    </submittedName>
</protein>
<name>A0A1M4V9S9_9GAMM</name>
<feature type="region of interest" description="Disordered" evidence="1">
    <location>
        <begin position="30"/>
        <end position="118"/>
    </location>
</feature>
<proteinExistence type="predicted"/>
<dbReference type="OrthoDB" id="6362681at2"/>
<dbReference type="Proteomes" id="UP000184346">
    <property type="component" value="Unassembled WGS sequence"/>
</dbReference>
<evidence type="ECO:0000313" key="2">
    <source>
        <dbReference type="EMBL" id="SHE65682.1"/>
    </source>
</evidence>
<dbReference type="RefSeq" id="WP_084671138.1">
    <property type="nucleotide sequence ID" value="NZ_FQUJ01000003.1"/>
</dbReference>
<feature type="compositionally biased region" description="Low complexity" evidence="1">
    <location>
        <begin position="65"/>
        <end position="74"/>
    </location>
</feature>
<gene>
    <name evidence="2" type="ORF">SAMN02745148_00911</name>
</gene>
<feature type="compositionally biased region" description="Low complexity" evidence="1">
    <location>
        <begin position="90"/>
        <end position="103"/>
    </location>
</feature>
<evidence type="ECO:0000256" key="1">
    <source>
        <dbReference type="SAM" id="MobiDB-lite"/>
    </source>
</evidence>
<organism evidence="2 3">
    <name type="scientific">Modicisalibacter ilicicola DSM 19980</name>
    <dbReference type="NCBI Taxonomy" id="1121942"/>
    <lineage>
        <taxon>Bacteria</taxon>
        <taxon>Pseudomonadati</taxon>
        <taxon>Pseudomonadota</taxon>
        <taxon>Gammaproteobacteria</taxon>
        <taxon>Oceanospirillales</taxon>
        <taxon>Halomonadaceae</taxon>
        <taxon>Modicisalibacter</taxon>
    </lineage>
</organism>
<keyword evidence="3" id="KW-1185">Reference proteome</keyword>
<reference evidence="2 3" key="1">
    <citation type="submission" date="2016-11" db="EMBL/GenBank/DDBJ databases">
        <authorList>
            <person name="Jaros S."/>
            <person name="Januszkiewicz K."/>
            <person name="Wedrychowicz H."/>
        </authorList>
    </citation>
    <scope>NUCLEOTIDE SEQUENCE [LARGE SCALE GENOMIC DNA]</scope>
    <source>
        <strain evidence="2 3">DSM 19980</strain>
    </source>
</reference>
<dbReference type="STRING" id="1121942.SAMN02745148_00911"/>
<dbReference type="EMBL" id="FQUJ01000003">
    <property type="protein sequence ID" value="SHE65682.1"/>
    <property type="molecule type" value="Genomic_DNA"/>
</dbReference>